<comment type="caution">
    <text evidence="1">The sequence shown here is derived from an EMBL/GenBank/DDBJ whole genome shotgun (WGS) entry which is preliminary data.</text>
</comment>
<evidence type="ECO:0000313" key="1">
    <source>
        <dbReference type="EMBL" id="KKM02755.1"/>
    </source>
</evidence>
<dbReference type="AlphaFoldDB" id="A0A0F9GVC8"/>
<dbReference type="EMBL" id="LAZR01016847">
    <property type="protein sequence ID" value="KKM02755.1"/>
    <property type="molecule type" value="Genomic_DNA"/>
</dbReference>
<protein>
    <submittedName>
        <fullName evidence="1">Uncharacterized protein</fullName>
    </submittedName>
</protein>
<reference evidence="1" key="1">
    <citation type="journal article" date="2015" name="Nature">
        <title>Complex archaea that bridge the gap between prokaryotes and eukaryotes.</title>
        <authorList>
            <person name="Spang A."/>
            <person name="Saw J.H."/>
            <person name="Jorgensen S.L."/>
            <person name="Zaremba-Niedzwiedzka K."/>
            <person name="Martijn J."/>
            <person name="Lind A.E."/>
            <person name="van Eijk R."/>
            <person name="Schleper C."/>
            <person name="Guy L."/>
            <person name="Ettema T.J."/>
        </authorList>
    </citation>
    <scope>NUCLEOTIDE SEQUENCE</scope>
</reference>
<feature type="non-terminal residue" evidence="1">
    <location>
        <position position="1"/>
    </location>
</feature>
<name>A0A0F9GVC8_9ZZZZ</name>
<organism evidence="1">
    <name type="scientific">marine sediment metagenome</name>
    <dbReference type="NCBI Taxonomy" id="412755"/>
    <lineage>
        <taxon>unclassified sequences</taxon>
        <taxon>metagenomes</taxon>
        <taxon>ecological metagenomes</taxon>
    </lineage>
</organism>
<sequence>LPLGFHQIGNLGGGVAHLFALCRPGVPHVAGGVVIQVYCVLGNLYNGKPGGHAWVQVNLGQDYIIESTRADVASLVPVAAAERYEVVHLFNDKTVQVIKGVTVMEPFSACFSTWLKDYLDWGYIEDHRSEVL</sequence>
<proteinExistence type="predicted"/>
<accession>A0A0F9GVC8</accession>
<gene>
    <name evidence="1" type="ORF">LCGC14_1781230</name>
</gene>